<feature type="transmembrane region" description="Helical" evidence="2">
    <location>
        <begin position="33"/>
        <end position="56"/>
    </location>
</feature>
<feature type="transmembrane region" description="Helical" evidence="2">
    <location>
        <begin position="7"/>
        <end position="27"/>
    </location>
</feature>
<name>A0ABR7EZL0_9FIRM</name>
<dbReference type="InterPro" id="IPR052016">
    <property type="entry name" value="Bact_Sigma-Reg"/>
</dbReference>
<accession>A0ABR7EZL0</accession>
<comment type="caution">
    <text evidence="4">The sequence shown here is derived from an EMBL/GenBank/DDBJ whole genome shotgun (WGS) entry which is preliminary data.</text>
</comment>
<feature type="domain" description="PPM-type phosphatase" evidence="3">
    <location>
        <begin position="354"/>
        <end position="564"/>
    </location>
</feature>
<keyword evidence="1" id="KW-0378">Hydrolase</keyword>
<keyword evidence="5" id="KW-1185">Reference proteome</keyword>
<dbReference type="InterPro" id="IPR001932">
    <property type="entry name" value="PPM-type_phosphatase-like_dom"/>
</dbReference>
<protein>
    <submittedName>
        <fullName evidence="4">SpoIIE family protein phosphatase</fullName>
    </submittedName>
</protein>
<dbReference type="EMBL" id="JACOOZ010000001">
    <property type="protein sequence ID" value="MBC5666785.1"/>
    <property type="molecule type" value="Genomic_DNA"/>
</dbReference>
<sequence>MSRKILKLFFLLMIGVGTCIVPMLGFFPIAESYYSALCIVKFLPFVAWPIMVVTIFKWGGLLAAIKYGTMMATTGLCVSGYKKGVAEYNPYIAAVIVSIVATAVEAMDWAMNGMVKRELYGLVPIVMLTWSTTIIFTYFVKKVMYYYPRDKNYPGDYKNLENEKNEGMIRTSEAFKSLATEIKKMSAFERNQEIPMEGVIEREIEGNICRGCENGQIQYLERARLNYLWYNKMLETREAMAIQLNEMAKLLEYYTKPMYDETKVLFGMNDYLKHKLRERKILTRKISINENGKGRLEVRMMAKKRAKGDIKVELMENVVSEALGKKMRASKENIMDLREDFSQYCFFEEVNFMTISGTARRTREDEECSGDNFTVMEMNTGQTFMSICDGMGSGKKAKQYSEMIIDMLEHLSESGFSESTSLKLINSILLAGNQWQEPTAVDMALIDQYSGICQFLKLGAACTYIKRGSWVECIKSTSLPMGVFQEVDVEAITKKLYDGDFVIMISDGIVDALKCEDKEEAMGRLIMEINTSSPREMALHILSRTLAMTDGIPKDDMTVLCTGIWEKIGGGGN</sequence>
<dbReference type="RefSeq" id="WP_021952159.1">
    <property type="nucleotide sequence ID" value="NZ_JACOOZ010000001.1"/>
</dbReference>
<evidence type="ECO:0000313" key="4">
    <source>
        <dbReference type="EMBL" id="MBC5666785.1"/>
    </source>
</evidence>
<keyword evidence="2" id="KW-0472">Membrane</keyword>
<dbReference type="Gene3D" id="3.60.40.10">
    <property type="entry name" value="PPM-type phosphatase domain"/>
    <property type="match status" value="1"/>
</dbReference>
<dbReference type="SUPFAM" id="SSF81606">
    <property type="entry name" value="PP2C-like"/>
    <property type="match status" value="1"/>
</dbReference>
<dbReference type="SMART" id="SM00331">
    <property type="entry name" value="PP2C_SIG"/>
    <property type="match status" value="1"/>
</dbReference>
<organism evidence="4 5">
    <name type="scientific">Eubacterium segne</name>
    <dbReference type="NCBI Taxonomy" id="2763045"/>
    <lineage>
        <taxon>Bacteria</taxon>
        <taxon>Bacillati</taxon>
        <taxon>Bacillota</taxon>
        <taxon>Clostridia</taxon>
        <taxon>Eubacteriales</taxon>
        <taxon>Eubacteriaceae</taxon>
        <taxon>Eubacterium</taxon>
    </lineage>
</organism>
<keyword evidence="2" id="KW-0812">Transmembrane</keyword>
<keyword evidence="2" id="KW-1133">Transmembrane helix</keyword>
<dbReference type="Proteomes" id="UP000597877">
    <property type="component" value="Unassembled WGS sequence"/>
</dbReference>
<dbReference type="InterPro" id="IPR036457">
    <property type="entry name" value="PPM-type-like_dom_sf"/>
</dbReference>
<dbReference type="PANTHER" id="PTHR43156">
    <property type="entry name" value="STAGE II SPORULATION PROTEIN E-RELATED"/>
    <property type="match status" value="1"/>
</dbReference>
<reference evidence="4 5" key="1">
    <citation type="submission" date="2020-08" db="EMBL/GenBank/DDBJ databases">
        <title>Genome public.</title>
        <authorList>
            <person name="Liu C."/>
            <person name="Sun Q."/>
        </authorList>
    </citation>
    <scope>NUCLEOTIDE SEQUENCE [LARGE SCALE GENOMIC DNA]</scope>
    <source>
        <strain evidence="4 5">BX4</strain>
    </source>
</reference>
<evidence type="ECO:0000313" key="5">
    <source>
        <dbReference type="Proteomes" id="UP000597877"/>
    </source>
</evidence>
<dbReference type="PANTHER" id="PTHR43156:SF2">
    <property type="entry name" value="STAGE II SPORULATION PROTEIN E"/>
    <property type="match status" value="1"/>
</dbReference>
<feature type="transmembrane region" description="Helical" evidence="2">
    <location>
        <begin position="119"/>
        <end position="140"/>
    </location>
</feature>
<evidence type="ECO:0000256" key="2">
    <source>
        <dbReference type="SAM" id="Phobius"/>
    </source>
</evidence>
<dbReference type="Pfam" id="PF07228">
    <property type="entry name" value="SpoIIE"/>
    <property type="match status" value="1"/>
</dbReference>
<gene>
    <name evidence="4" type="ORF">H8S00_02095</name>
</gene>
<feature type="transmembrane region" description="Helical" evidence="2">
    <location>
        <begin position="88"/>
        <end position="107"/>
    </location>
</feature>
<proteinExistence type="predicted"/>
<evidence type="ECO:0000259" key="3">
    <source>
        <dbReference type="SMART" id="SM00331"/>
    </source>
</evidence>
<evidence type="ECO:0000256" key="1">
    <source>
        <dbReference type="ARBA" id="ARBA00022801"/>
    </source>
</evidence>